<gene>
    <name evidence="6" type="ORF">ABL78_4958</name>
</gene>
<proteinExistence type="inferred from homology"/>
<dbReference type="PANTHER" id="PTHR11592:SF129">
    <property type="entry name" value="GLUTATHIONE PEROXIDASE"/>
    <property type="match status" value="1"/>
</dbReference>
<dbReference type="SUPFAM" id="SSF52833">
    <property type="entry name" value="Thioredoxin-like"/>
    <property type="match status" value="1"/>
</dbReference>
<comment type="similarity">
    <text evidence="1 4">Belongs to the glutathione peroxidase family.</text>
</comment>
<dbReference type="Gene3D" id="3.40.30.10">
    <property type="entry name" value="Glutaredoxin"/>
    <property type="match status" value="1"/>
</dbReference>
<feature type="compositionally biased region" description="Basic and acidic residues" evidence="5">
    <location>
        <begin position="325"/>
        <end position="335"/>
    </location>
</feature>
<feature type="region of interest" description="Disordered" evidence="5">
    <location>
        <begin position="251"/>
        <end position="335"/>
    </location>
</feature>
<dbReference type="InterPro" id="IPR000889">
    <property type="entry name" value="Glutathione_peroxidase"/>
</dbReference>
<evidence type="ECO:0000256" key="3">
    <source>
        <dbReference type="ARBA" id="ARBA00023002"/>
    </source>
</evidence>
<evidence type="ECO:0000256" key="2">
    <source>
        <dbReference type="ARBA" id="ARBA00022559"/>
    </source>
</evidence>
<dbReference type="Pfam" id="PF00255">
    <property type="entry name" value="GSHPx"/>
    <property type="match status" value="1"/>
</dbReference>
<evidence type="ECO:0000256" key="5">
    <source>
        <dbReference type="SAM" id="MobiDB-lite"/>
    </source>
</evidence>
<dbReference type="VEuPathDB" id="TriTrypDB:Lsey_0155_0170"/>
<accession>A0A0N0P533</accession>
<evidence type="ECO:0000256" key="4">
    <source>
        <dbReference type="RuleBase" id="RU000499"/>
    </source>
</evidence>
<keyword evidence="3 4" id="KW-0560">Oxidoreductase</keyword>
<protein>
    <recommendedName>
        <fullName evidence="4">Glutathione peroxidase</fullName>
    </recommendedName>
</protein>
<comment type="caution">
    <text evidence="6">The sequence shown here is derived from an EMBL/GenBank/DDBJ whole genome shotgun (WGS) entry which is preliminary data.</text>
</comment>
<evidence type="ECO:0000256" key="1">
    <source>
        <dbReference type="ARBA" id="ARBA00006926"/>
    </source>
</evidence>
<keyword evidence="2 4" id="KW-0575">Peroxidase</keyword>
<sequence>METRGRAVTSIFTAPATTFPLMQHPLSAGEGGLNCSTSQIKALNETLASNEPPLQPTDPNANKTIYDFQVLDCFHELYDLAQHKGSVVLICNVASKDKEYTQTGYTTLTKLFNKHRSEGVTVLAFPCNEFGNGEPGNEDEIAENISNMFPHIGEVDFPIMAKIEVNGDHASPLFTFLKSRIRGTLNQTSVSWNFTVFLCDQTGVPYARFAPESTMAEIDARIEELLHPKVLPAPAEPLASSLPGATMGIQQQSQAVALSGEAPGAEDASPPENCGCATPPPSGVVPPPSTTVTDVTSHGSRQAIAGAGEESDSMANGSSSAAKLRTMDTLEGAKV</sequence>
<dbReference type="OrthoDB" id="261803at2759"/>
<keyword evidence="7" id="KW-1185">Reference proteome</keyword>
<dbReference type="PRINTS" id="PR01011">
    <property type="entry name" value="GLUTPROXDASE"/>
</dbReference>
<dbReference type="Proteomes" id="UP000038009">
    <property type="component" value="Unassembled WGS sequence"/>
</dbReference>
<organism evidence="6 7">
    <name type="scientific">Leptomonas seymouri</name>
    <dbReference type="NCBI Taxonomy" id="5684"/>
    <lineage>
        <taxon>Eukaryota</taxon>
        <taxon>Discoba</taxon>
        <taxon>Euglenozoa</taxon>
        <taxon>Kinetoplastea</taxon>
        <taxon>Metakinetoplastina</taxon>
        <taxon>Trypanosomatida</taxon>
        <taxon>Trypanosomatidae</taxon>
        <taxon>Leishmaniinae</taxon>
        <taxon>Leptomonas</taxon>
    </lineage>
</organism>
<dbReference type="GO" id="GO:0006979">
    <property type="term" value="P:response to oxidative stress"/>
    <property type="evidence" value="ECO:0007669"/>
    <property type="project" value="InterPro"/>
</dbReference>
<dbReference type="AlphaFoldDB" id="A0A0N0P533"/>
<dbReference type="InterPro" id="IPR036249">
    <property type="entry name" value="Thioredoxin-like_sf"/>
</dbReference>
<dbReference type="EMBL" id="LJSK01000155">
    <property type="protein sequence ID" value="KPI85996.1"/>
    <property type="molecule type" value="Genomic_DNA"/>
</dbReference>
<evidence type="ECO:0000313" key="6">
    <source>
        <dbReference type="EMBL" id="KPI85996.1"/>
    </source>
</evidence>
<dbReference type="OMA" id="CFHELYD"/>
<dbReference type="GO" id="GO:0004601">
    <property type="term" value="F:peroxidase activity"/>
    <property type="evidence" value="ECO:0007669"/>
    <property type="project" value="UniProtKB-KW"/>
</dbReference>
<dbReference type="CDD" id="cd00340">
    <property type="entry name" value="GSH_Peroxidase"/>
    <property type="match status" value="1"/>
</dbReference>
<feature type="compositionally biased region" description="Pro residues" evidence="5">
    <location>
        <begin position="278"/>
        <end position="289"/>
    </location>
</feature>
<dbReference type="PROSITE" id="PS51355">
    <property type="entry name" value="GLUTATHIONE_PEROXID_3"/>
    <property type="match status" value="1"/>
</dbReference>
<name>A0A0N0P533_LEPSE</name>
<evidence type="ECO:0000313" key="7">
    <source>
        <dbReference type="Proteomes" id="UP000038009"/>
    </source>
</evidence>
<reference evidence="6 7" key="1">
    <citation type="journal article" date="2015" name="PLoS Pathog.">
        <title>Leptomonas seymouri: Adaptations to the Dixenous Life Cycle Analyzed by Genome Sequencing, Transcriptome Profiling and Co-infection with Leishmania donovani.</title>
        <authorList>
            <person name="Kraeva N."/>
            <person name="Butenko A."/>
            <person name="Hlavacova J."/>
            <person name="Kostygov A."/>
            <person name="Myskova J."/>
            <person name="Grybchuk D."/>
            <person name="Lestinova T."/>
            <person name="Votypka J."/>
            <person name="Volf P."/>
            <person name="Opperdoes F."/>
            <person name="Flegontov P."/>
            <person name="Lukes J."/>
            <person name="Yurchenko V."/>
        </authorList>
    </citation>
    <scope>NUCLEOTIDE SEQUENCE [LARGE SCALE GENOMIC DNA]</scope>
    <source>
        <strain evidence="6 7">ATCC 30220</strain>
    </source>
</reference>
<dbReference type="PANTHER" id="PTHR11592">
    <property type="entry name" value="GLUTATHIONE PEROXIDASE"/>
    <property type="match status" value="1"/>
</dbReference>